<keyword evidence="4" id="KW-0238">DNA-binding</keyword>
<dbReference type="SMART" id="SM00421">
    <property type="entry name" value="HTH_LUXR"/>
    <property type="match status" value="1"/>
</dbReference>
<organism evidence="7 8">
    <name type="scientific">Lentzea kristufekii</name>
    <dbReference type="NCBI Taxonomy" id="3095430"/>
    <lineage>
        <taxon>Bacteria</taxon>
        <taxon>Bacillati</taxon>
        <taxon>Actinomycetota</taxon>
        <taxon>Actinomycetes</taxon>
        <taxon>Pseudonocardiales</taxon>
        <taxon>Pseudonocardiaceae</taxon>
        <taxon>Lentzea</taxon>
    </lineage>
</organism>
<dbReference type="Proteomes" id="UP001271792">
    <property type="component" value="Unassembled WGS sequence"/>
</dbReference>
<reference evidence="7 8" key="2">
    <citation type="submission" date="2023-11" db="EMBL/GenBank/DDBJ databases">
        <authorList>
            <person name="Lara A.C."/>
            <person name="Chronakova A."/>
        </authorList>
    </citation>
    <scope>NUCLEOTIDE SEQUENCE [LARGE SCALE GENOMIC DNA]</scope>
    <source>
        <strain evidence="7 8">BCCO 10_0798</strain>
    </source>
</reference>
<proteinExistence type="inferred from homology"/>
<evidence type="ECO:0000313" key="8">
    <source>
        <dbReference type="Proteomes" id="UP001271792"/>
    </source>
</evidence>
<dbReference type="InterPro" id="IPR000792">
    <property type="entry name" value="Tscrpt_reg_LuxR_C"/>
</dbReference>
<dbReference type="Gene3D" id="1.10.10.10">
    <property type="entry name" value="Winged helix-like DNA-binding domain superfamily/Winged helix DNA-binding domain"/>
    <property type="match status" value="1"/>
</dbReference>
<accession>A0ABU4TYW1</accession>
<keyword evidence="8" id="KW-1185">Reference proteome</keyword>
<dbReference type="InterPro" id="IPR036388">
    <property type="entry name" value="WH-like_DNA-bd_sf"/>
</dbReference>
<dbReference type="EMBL" id="JAXAVV010000013">
    <property type="protein sequence ID" value="MDX8052981.1"/>
    <property type="molecule type" value="Genomic_DNA"/>
</dbReference>
<dbReference type="PANTHER" id="PTHR43133">
    <property type="entry name" value="RNA POLYMERASE ECF-TYPE SIGMA FACTO"/>
    <property type="match status" value="1"/>
</dbReference>
<dbReference type="InterPro" id="IPR013249">
    <property type="entry name" value="RNA_pol_sigma70_r4_t2"/>
</dbReference>
<dbReference type="SUPFAM" id="SSF88659">
    <property type="entry name" value="Sigma3 and sigma4 domains of RNA polymerase sigma factors"/>
    <property type="match status" value="1"/>
</dbReference>
<sequence>MASSIDFDDFFRREFGHLVAFLVKMNFDRATSEDAAVDAMVAARSSWATLTCASAWVRKAAYRIALKSSLRNREGVRRAISGGWLNAPNDHSVDDTLAAIVEQPQVEYLLAKLPERQRLVLAWHLDGFTNVEIAEALEMTSTTVRSTLRHAKDRLKKEFEGTAGSESVEGGGAA</sequence>
<evidence type="ECO:0000256" key="5">
    <source>
        <dbReference type="ARBA" id="ARBA00023163"/>
    </source>
</evidence>
<dbReference type="Pfam" id="PF08281">
    <property type="entry name" value="Sigma70_r4_2"/>
    <property type="match status" value="1"/>
</dbReference>
<evidence type="ECO:0000259" key="6">
    <source>
        <dbReference type="SMART" id="SM00421"/>
    </source>
</evidence>
<evidence type="ECO:0000256" key="2">
    <source>
        <dbReference type="ARBA" id="ARBA00023015"/>
    </source>
</evidence>
<evidence type="ECO:0000256" key="3">
    <source>
        <dbReference type="ARBA" id="ARBA00023082"/>
    </source>
</evidence>
<name>A0ABU4TYW1_9PSEU</name>
<feature type="domain" description="HTH luxR-type" evidence="6">
    <location>
        <begin position="110"/>
        <end position="167"/>
    </location>
</feature>
<dbReference type="PANTHER" id="PTHR43133:SF8">
    <property type="entry name" value="RNA POLYMERASE SIGMA FACTOR HI_1459-RELATED"/>
    <property type="match status" value="1"/>
</dbReference>
<dbReference type="CDD" id="cd06171">
    <property type="entry name" value="Sigma70_r4"/>
    <property type="match status" value="1"/>
</dbReference>
<dbReference type="InterPro" id="IPR039425">
    <property type="entry name" value="RNA_pol_sigma-70-like"/>
</dbReference>
<keyword evidence="3" id="KW-0731">Sigma factor</keyword>
<reference evidence="7 8" key="1">
    <citation type="submission" date="2023-11" db="EMBL/GenBank/DDBJ databases">
        <title>Lentzea sokolovensis, sp. nov., Lentzea kristufkii, sp. nov., and Lentzea miocenensis, sp. nov., rare actinobacteria from Sokolov Coal Basin, Miocene lacustrine sediment, Czech Republic.</title>
        <authorList>
            <person name="Lara A."/>
            <person name="Kotroba L."/>
            <person name="Nouioui I."/>
            <person name="Neumann-Schaal M."/>
            <person name="Mast Y."/>
            <person name="Chronakova A."/>
        </authorList>
    </citation>
    <scope>NUCLEOTIDE SEQUENCE [LARGE SCALE GENOMIC DNA]</scope>
    <source>
        <strain evidence="7 8">BCCO 10_0798</strain>
    </source>
</reference>
<comment type="caution">
    <text evidence="7">The sequence shown here is derived from an EMBL/GenBank/DDBJ whole genome shotgun (WGS) entry which is preliminary data.</text>
</comment>
<evidence type="ECO:0000256" key="4">
    <source>
        <dbReference type="ARBA" id="ARBA00023125"/>
    </source>
</evidence>
<gene>
    <name evidence="7" type="ORF">SK571_26695</name>
</gene>
<comment type="similarity">
    <text evidence="1">Belongs to the sigma-70 factor family. ECF subfamily.</text>
</comment>
<evidence type="ECO:0000256" key="1">
    <source>
        <dbReference type="ARBA" id="ARBA00010641"/>
    </source>
</evidence>
<evidence type="ECO:0000313" key="7">
    <source>
        <dbReference type="EMBL" id="MDX8052981.1"/>
    </source>
</evidence>
<keyword evidence="5" id="KW-0804">Transcription</keyword>
<dbReference type="RefSeq" id="WP_319986822.1">
    <property type="nucleotide sequence ID" value="NZ_JAXAVV010000013.1"/>
</dbReference>
<dbReference type="InterPro" id="IPR013324">
    <property type="entry name" value="RNA_pol_sigma_r3/r4-like"/>
</dbReference>
<protein>
    <submittedName>
        <fullName evidence="7">Sigma-70 family RNA polymerase sigma factor</fullName>
    </submittedName>
</protein>
<keyword evidence="2" id="KW-0805">Transcription regulation</keyword>